<accession>A0A497XQA3</accession>
<dbReference type="Proteomes" id="UP000267841">
    <property type="component" value="Unassembled WGS sequence"/>
</dbReference>
<evidence type="ECO:0008006" key="3">
    <source>
        <dbReference type="Google" id="ProtNLM"/>
    </source>
</evidence>
<gene>
    <name evidence="1" type="ORF">BCF55_0736</name>
</gene>
<name>A0A497XQA3_9AQUI</name>
<keyword evidence="2" id="KW-1185">Reference proteome</keyword>
<proteinExistence type="predicted"/>
<dbReference type="GO" id="GO:0006355">
    <property type="term" value="P:regulation of DNA-templated transcription"/>
    <property type="evidence" value="ECO:0007669"/>
    <property type="project" value="InterPro"/>
</dbReference>
<organism evidence="1 2">
    <name type="scientific">Hydrogenivirga caldilitoris</name>
    <dbReference type="NCBI Taxonomy" id="246264"/>
    <lineage>
        <taxon>Bacteria</taxon>
        <taxon>Pseudomonadati</taxon>
        <taxon>Aquificota</taxon>
        <taxon>Aquificia</taxon>
        <taxon>Aquificales</taxon>
        <taxon>Aquificaceae</taxon>
        <taxon>Hydrogenivirga</taxon>
    </lineage>
</organism>
<dbReference type="InterPro" id="IPR010985">
    <property type="entry name" value="Ribbon_hlx_hlx"/>
</dbReference>
<protein>
    <recommendedName>
        <fullName evidence="3">Ribbon-helix-helix CopG family protein</fullName>
    </recommendedName>
</protein>
<dbReference type="RefSeq" id="WP_121010132.1">
    <property type="nucleotide sequence ID" value="NZ_RCCJ01000001.1"/>
</dbReference>
<evidence type="ECO:0000313" key="1">
    <source>
        <dbReference type="EMBL" id="RLJ70461.1"/>
    </source>
</evidence>
<sequence>MKKVATTLRLDEEKARLLRALAGYEGRRINDILNELVDEYINRHKETLELLSIPGFLEECREGLEEIKRGGGKTLNELDD</sequence>
<dbReference type="OrthoDB" id="574117at2"/>
<reference evidence="1 2" key="1">
    <citation type="submission" date="2018-10" db="EMBL/GenBank/DDBJ databases">
        <title>Genomic Encyclopedia of Archaeal and Bacterial Type Strains, Phase II (KMG-II): from individual species to whole genera.</title>
        <authorList>
            <person name="Goeker M."/>
        </authorList>
    </citation>
    <scope>NUCLEOTIDE SEQUENCE [LARGE SCALE GENOMIC DNA]</scope>
    <source>
        <strain evidence="1 2">DSM 16510</strain>
    </source>
</reference>
<dbReference type="SUPFAM" id="SSF47598">
    <property type="entry name" value="Ribbon-helix-helix"/>
    <property type="match status" value="1"/>
</dbReference>
<dbReference type="AlphaFoldDB" id="A0A497XQA3"/>
<comment type="caution">
    <text evidence="1">The sequence shown here is derived from an EMBL/GenBank/DDBJ whole genome shotgun (WGS) entry which is preliminary data.</text>
</comment>
<dbReference type="EMBL" id="RCCJ01000001">
    <property type="protein sequence ID" value="RLJ70461.1"/>
    <property type="molecule type" value="Genomic_DNA"/>
</dbReference>
<evidence type="ECO:0000313" key="2">
    <source>
        <dbReference type="Proteomes" id="UP000267841"/>
    </source>
</evidence>